<comment type="caution">
    <text evidence="2">The sequence shown here is derived from an EMBL/GenBank/DDBJ whole genome shotgun (WGS) entry which is preliminary data.</text>
</comment>
<protein>
    <submittedName>
        <fullName evidence="2">Uncharacterized protein</fullName>
    </submittedName>
</protein>
<dbReference type="RefSeq" id="WP_243323205.1">
    <property type="nucleotide sequence ID" value="NZ_JAKZMM010000003.1"/>
</dbReference>
<feature type="transmembrane region" description="Helical" evidence="1">
    <location>
        <begin position="35"/>
        <end position="53"/>
    </location>
</feature>
<dbReference type="EMBL" id="JAKZMM010000003">
    <property type="protein sequence ID" value="MCJ2379402.1"/>
    <property type="molecule type" value="Genomic_DNA"/>
</dbReference>
<reference evidence="2 3" key="1">
    <citation type="submission" date="2022-03" db="EMBL/GenBank/DDBJ databases">
        <title>Parabacteroides sp. nov. isolated from swine feces.</title>
        <authorList>
            <person name="Bak J.E."/>
        </authorList>
    </citation>
    <scope>NUCLEOTIDE SEQUENCE [LARGE SCALE GENOMIC DNA]</scope>
    <source>
        <strain evidence="2 3">AGMB00274</strain>
    </source>
</reference>
<keyword evidence="1" id="KW-0472">Membrane</keyword>
<evidence type="ECO:0000313" key="2">
    <source>
        <dbReference type="EMBL" id="MCJ2379402.1"/>
    </source>
</evidence>
<organism evidence="2 3">
    <name type="scientific">Parabacteroides faecalis</name>
    <dbReference type="NCBI Taxonomy" id="2924040"/>
    <lineage>
        <taxon>Bacteria</taxon>
        <taxon>Pseudomonadati</taxon>
        <taxon>Bacteroidota</taxon>
        <taxon>Bacteroidia</taxon>
        <taxon>Bacteroidales</taxon>
        <taxon>Tannerellaceae</taxon>
        <taxon>Parabacteroides</taxon>
    </lineage>
</organism>
<name>A0ABT0BX98_9BACT</name>
<keyword evidence="3" id="KW-1185">Reference proteome</keyword>
<accession>A0ABT0BX98</accession>
<evidence type="ECO:0000256" key="1">
    <source>
        <dbReference type="SAM" id="Phobius"/>
    </source>
</evidence>
<feature type="transmembrane region" description="Helical" evidence="1">
    <location>
        <begin position="59"/>
        <end position="79"/>
    </location>
</feature>
<proteinExistence type="predicted"/>
<feature type="transmembrane region" description="Helical" evidence="1">
    <location>
        <begin position="146"/>
        <end position="163"/>
    </location>
</feature>
<evidence type="ECO:0000313" key="3">
    <source>
        <dbReference type="Proteomes" id="UP001165444"/>
    </source>
</evidence>
<gene>
    <name evidence="2" type="ORF">MUN53_02030</name>
</gene>
<sequence length="195" mass="22063">MMEDRKLSEKESLELISRMIQETQESKARYEAYPLLIWGYTTIVISLCIWYGMTSLGCSWQINFLWFALPVISTPASLYFNRKNPKRGVRNYMDRITTYIWSLFGAVVVVLGVSAFFTPMKILFMVALLMSMATTLSGAVSKFKPLVCCGIAGVVLSFVLLFVSMPHSILIFGAIFAVMMVIPGHILNRKMKELC</sequence>
<keyword evidence="1" id="KW-0812">Transmembrane</keyword>
<feature type="transmembrane region" description="Helical" evidence="1">
    <location>
        <begin position="169"/>
        <end position="187"/>
    </location>
</feature>
<dbReference type="Proteomes" id="UP001165444">
    <property type="component" value="Unassembled WGS sequence"/>
</dbReference>
<feature type="transmembrane region" description="Helical" evidence="1">
    <location>
        <begin position="122"/>
        <end position="139"/>
    </location>
</feature>
<feature type="transmembrane region" description="Helical" evidence="1">
    <location>
        <begin position="99"/>
        <end position="116"/>
    </location>
</feature>
<keyword evidence="1" id="KW-1133">Transmembrane helix</keyword>